<protein>
    <submittedName>
        <fullName evidence="3">Nuclear factor 7, brain-like</fullName>
    </submittedName>
</protein>
<keyword evidence="1" id="KW-0175">Coiled coil</keyword>
<keyword evidence="4" id="KW-1185">Reference proteome</keyword>
<evidence type="ECO:0000256" key="1">
    <source>
        <dbReference type="SAM" id="Coils"/>
    </source>
</evidence>
<dbReference type="InterPro" id="IPR050143">
    <property type="entry name" value="TRIM/RBCC"/>
</dbReference>
<feature type="non-terminal residue" evidence="3">
    <location>
        <position position="1"/>
    </location>
</feature>
<evidence type="ECO:0000313" key="3">
    <source>
        <dbReference type="EMBL" id="KAF5893525.1"/>
    </source>
</evidence>
<gene>
    <name evidence="3" type="primary">trim35-1</name>
    <name evidence="3" type="ORF">DAT39_016767</name>
</gene>
<name>A0A8J4UCB2_CLAMG</name>
<feature type="region of interest" description="Disordered" evidence="2">
    <location>
        <begin position="1"/>
        <end position="44"/>
    </location>
</feature>
<reference evidence="3" key="1">
    <citation type="submission" date="2020-07" db="EMBL/GenBank/DDBJ databases">
        <title>Clarias magur genome sequencing, assembly and annotation.</title>
        <authorList>
            <person name="Kushwaha B."/>
            <person name="Kumar R."/>
            <person name="Das P."/>
            <person name="Joshi C.G."/>
            <person name="Kumar D."/>
            <person name="Nagpure N.S."/>
            <person name="Pandey M."/>
            <person name="Agarwal S."/>
            <person name="Srivastava S."/>
            <person name="Singh M."/>
            <person name="Sahoo L."/>
            <person name="Jayasankar P."/>
            <person name="Meher P.K."/>
            <person name="Koringa P.G."/>
            <person name="Iquebal M.A."/>
            <person name="Das S.P."/>
            <person name="Bit A."/>
            <person name="Patnaik S."/>
            <person name="Patel N."/>
            <person name="Shah T.M."/>
            <person name="Hinsu A."/>
            <person name="Jena J.K."/>
        </authorList>
    </citation>
    <scope>NUCLEOTIDE SEQUENCE</scope>
    <source>
        <strain evidence="3">CIFAMagur01</strain>
        <tissue evidence="3">Testis</tissue>
    </source>
</reference>
<dbReference type="Proteomes" id="UP000727407">
    <property type="component" value="Unassembled WGS sequence"/>
</dbReference>
<evidence type="ECO:0000256" key="2">
    <source>
        <dbReference type="SAM" id="MobiDB-lite"/>
    </source>
</evidence>
<accession>A0A8J4UCB2</accession>
<feature type="coiled-coil region" evidence="1">
    <location>
        <begin position="124"/>
        <end position="162"/>
    </location>
</feature>
<dbReference type="EMBL" id="QNUK01000429">
    <property type="protein sequence ID" value="KAF5893525.1"/>
    <property type="molecule type" value="Genomic_DNA"/>
</dbReference>
<evidence type="ECO:0000313" key="4">
    <source>
        <dbReference type="Proteomes" id="UP000727407"/>
    </source>
</evidence>
<comment type="caution">
    <text evidence="3">The sequence shown here is derived from an EMBL/GenBank/DDBJ whole genome shotgun (WGS) entry which is preliminary data.</text>
</comment>
<organism evidence="3 4">
    <name type="scientific">Clarias magur</name>
    <name type="common">Asian catfish</name>
    <name type="synonym">Macropteronotus magur</name>
    <dbReference type="NCBI Taxonomy" id="1594786"/>
    <lineage>
        <taxon>Eukaryota</taxon>
        <taxon>Metazoa</taxon>
        <taxon>Chordata</taxon>
        <taxon>Craniata</taxon>
        <taxon>Vertebrata</taxon>
        <taxon>Euteleostomi</taxon>
        <taxon>Actinopterygii</taxon>
        <taxon>Neopterygii</taxon>
        <taxon>Teleostei</taxon>
        <taxon>Ostariophysi</taxon>
        <taxon>Siluriformes</taxon>
        <taxon>Clariidae</taxon>
        <taxon>Clarias</taxon>
    </lineage>
</organism>
<dbReference type="AlphaFoldDB" id="A0A8J4UCB2"/>
<dbReference type="PANTHER" id="PTHR24103">
    <property type="entry name" value="E3 UBIQUITIN-PROTEIN LIGASE TRIM"/>
    <property type="match status" value="1"/>
</dbReference>
<dbReference type="OrthoDB" id="654191at2759"/>
<sequence length="304" mass="34376">MAPSTCGRECSELRHTSASSTRGACSGDSALERSSGKYARTGPSASSVAAAESNIWSSARRRMARICRQRRTTTVSVLYHRGTPDLHRGKIKAALRPAEKVLESLQNGTALESKVTKHIESQAMQTERQIKREFEKLYQFLREEEEARRSALKKEEEKKKGNLEGWIEQEMQSLSDRVMEVEEELGNDDVTFLSNYNQIMTRAQGRLSDSQLNSGSLIDVAKHVGNLRFSVWEKMKDLCPYYPVVLNPNSTRISVSDDLVCASRAVSRVSLQEPVANLALRNTSETYQKEKERQKKERIMATFH</sequence>
<proteinExistence type="predicted"/>